<dbReference type="SMART" id="SM00463">
    <property type="entry name" value="SMR"/>
    <property type="match status" value="1"/>
</dbReference>
<dbReference type="InterPro" id="IPR036063">
    <property type="entry name" value="Smr_dom_sf"/>
</dbReference>
<feature type="compositionally biased region" description="Basic residues" evidence="6">
    <location>
        <begin position="55"/>
        <end position="67"/>
    </location>
</feature>
<dbReference type="GO" id="GO:0019843">
    <property type="term" value="F:rRNA binding"/>
    <property type="evidence" value="ECO:0007669"/>
    <property type="project" value="UniProtKB-KW"/>
</dbReference>
<dbReference type="Proteomes" id="UP000288405">
    <property type="component" value="Unassembled WGS sequence"/>
</dbReference>
<dbReference type="OrthoDB" id="5795446at2"/>
<dbReference type="EMBL" id="PIPM01000008">
    <property type="protein sequence ID" value="RUO31330.1"/>
    <property type="molecule type" value="Genomic_DNA"/>
</dbReference>
<evidence type="ECO:0000256" key="4">
    <source>
        <dbReference type="ARBA" id="ARBA00022801"/>
    </source>
</evidence>
<keyword evidence="3 8" id="KW-0255">Endonuclease</keyword>
<dbReference type="GO" id="GO:0016787">
    <property type="term" value="F:hydrolase activity"/>
    <property type="evidence" value="ECO:0007669"/>
    <property type="project" value="UniProtKB-KW"/>
</dbReference>
<evidence type="ECO:0000256" key="2">
    <source>
        <dbReference type="ARBA" id="ARBA00022730"/>
    </source>
</evidence>
<dbReference type="RefSeq" id="WP_126777149.1">
    <property type="nucleotide sequence ID" value="NZ_PIPM01000008.1"/>
</dbReference>
<feature type="region of interest" description="Disordered" evidence="6">
    <location>
        <begin position="39"/>
        <end position="74"/>
    </location>
</feature>
<evidence type="ECO:0000313" key="9">
    <source>
        <dbReference type="Proteomes" id="UP000288405"/>
    </source>
</evidence>
<dbReference type="Pfam" id="PF01713">
    <property type="entry name" value="Smr"/>
    <property type="match status" value="1"/>
</dbReference>
<evidence type="ECO:0000256" key="5">
    <source>
        <dbReference type="ARBA" id="ARBA00022884"/>
    </source>
</evidence>
<dbReference type="InterPro" id="IPR022990">
    <property type="entry name" value="SmrB-like"/>
</dbReference>
<feature type="domain" description="Smr" evidence="7">
    <location>
        <begin position="112"/>
        <end position="187"/>
    </location>
</feature>
<evidence type="ECO:0000256" key="6">
    <source>
        <dbReference type="SAM" id="MobiDB-lite"/>
    </source>
</evidence>
<comment type="caution">
    <text evidence="8">The sequence shown here is derived from an EMBL/GenBank/DDBJ whole genome shotgun (WGS) entry which is preliminary data.</text>
</comment>
<dbReference type="NCBIfam" id="NF003432">
    <property type="entry name" value="PRK04946.1"/>
    <property type="match status" value="1"/>
</dbReference>
<evidence type="ECO:0000256" key="1">
    <source>
        <dbReference type="ARBA" id="ARBA00022722"/>
    </source>
</evidence>
<name>A0A432WES8_9GAMM</name>
<protein>
    <submittedName>
        <fullName evidence="8">Endonuclease SmrB</fullName>
    </submittedName>
</protein>
<sequence length="190" mass="21601">MRRPEKSSKRTSRASKYTLSPEERDEFRAALENVKPLVDDHMTHHHPTRVTPAQRARRRSAQAHNRQHATDPFSDAFMPALPEGILAWVADDEPAYLTKQLRRNDFLPGMVLDLHGYTRERARRELAEAITACVHEGLNCLNVIHGIGHGVLRQHVPGWLMQHPDVRAFHQAPLEWGGQGALLVLLRIAD</sequence>
<keyword evidence="5" id="KW-0694">RNA-binding</keyword>
<dbReference type="SUPFAM" id="SSF160443">
    <property type="entry name" value="SMR domain-like"/>
    <property type="match status" value="1"/>
</dbReference>
<feature type="region of interest" description="Disordered" evidence="6">
    <location>
        <begin position="1"/>
        <end position="26"/>
    </location>
</feature>
<dbReference type="PANTHER" id="PTHR35562">
    <property type="entry name" value="DNA ENDONUCLEASE SMRA-RELATED"/>
    <property type="match status" value="1"/>
</dbReference>
<evidence type="ECO:0000259" key="7">
    <source>
        <dbReference type="PROSITE" id="PS50828"/>
    </source>
</evidence>
<dbReference type="AlphaFoldDB" id="A0A432WES8"/>
<keyword evidence="9" id="KW-1185">Reference proteome</keyword>
<dbReference type="PROSITE" id="PS50828">
    <property type="entry name" value="SMR"/>
    <property type="match status" value="1"/>
</dbReference>
<proteinExistence type="predicted"/>
<dbReference type="InterPro" id="IPR002625">
    <property type="entry name" value="Smr_dom"/>
</dbReference>
<gene>
    <name evidence="8" type="ORF">CWE11_08260</name>
</gene>
<keyword evidence="4" id="KW-0378">Hydrolase</keyword>
<evidence type="ECO:0000313" key="8">
    <source>
        <dbReference type="EMBL" id="RUO31330.1"/>
    </source>
</evidence>
<accession>A0A432WES8</accession>
<evidence type="ECO:0000256" key="3">
    <source>
        <dbReference type="ARBA" id="ARBA00022759"/>
    </source>
</evidence>
<reference evidence="8 9" key="1">
    <citation type="journal article" date="2011" name="Front. Microbiol.">
        <title>Genomic signatures of strain selection and enhancement in Bacillus atrophaeus var. globigii, a historical biowarfare simulant.</title>
        <authorList>
            <person name="Gibbons H.S."/>
            <person name="Broomall S.M."/>
            <person name="McNew L.A."/>
            <person name="Daligault H."/>
            <person name="Chapman C."/>
            <person name="Bruce D."/>
            <person name="Karavis M."/>
            <person name="Krepps M."/>
            <person name="McGregor P.A."/>
            <person name="Hong C."/>
            <person name="Park K.H."/>
            <person name="Akmal A."/>
            <person name="Feldman A."/>
            <person name="Lin J.S."/>
            <person name="Chang W.E."/>
            <person name="Higgs B.W."/>
            <person name="Demirev P."/>
            <person name="Lindquist J."/>
            <person name="Liem A."/>
            <person name="Fochler E."/>
            <person name="Read T.D."/>
            <person name="Tapia R."/>
            <person name="Johnson S."/>
            <person name="Bishop-Lilly K.A."/>
            <person name="Detter C."/>
            <person name="Han C."/>
            <person name="Sozhamannan S."/>
            <person name="Rosenzweig C.N."/>
            <person name="Skowronski E.W."/>
        </authorList>
    </citation>
    <scope>NUCLEOTIDE SEQUENCE [LARGE SCALE GENOMIC DNA]</scope>
    <source>
        <strain evidence="8 9">GYP-17</strain>
    </source>
</reference>
<dbReference type="PANTHER" id="PTHR35562:SF1">
    <property type="entry name" value="UPF0115 PROTEIN YFCN"/>
    <property type="match status" value="1"/>
</dbReference>
<keyword evidence="1" id="KW-0540">Nuclease</keyword>
<organism evidence="8 9">
    <name type="scientific">Aliidiomarina sanyensis</name>
    <dbReference type="NCBI Taxonomy" id="1249555"/>
    <lineage>
        <taxon>Bacteria</taxon>
        <taxon>Pseudomonadati</taxon>
        <taxon>Pseudomonadota</taxon>
        <taxon>Gammaproteobacteria</taxon>
        <taxon>Alteromonadales</taxon>
        <taxon>Idiomarinaceae</taxon>
        <taxon>Aliidiomarina</taxon>
    </lineage>
</organism>
<dbReference type="Gene3D" id="3.30.1370.110">
    <property type="match status" value="1"/>
</dbReference>
<dbReference type="GO" id="GO:0004519">
    <property type="term" value="F:endonuclease activity"/>
    <property type="evidence" value="ECO:0007669"/>
    <property type="project" value="UniProtKB-KW"/>
</dbReference>
<keyword evidence="2" id="KW-0699">rRNA-binding</keyword>